<sequence length="125" mass="14766">MARLWKYRFVQGRCTRKGNWVWRYEGALTEELDEYENRMQWLRQVLGWREEGSDVSELSKELFSEVILDRIYVYTPDGHVIDMNPGSTPVDFAYRVHPDRPSISGCENEWPYCVAQCQAPEWSPG</sequence>
<accession>A0A2A5WXI6</accession>
<dbReference type="SUPFAM" id="SSF81271">
    <property type="entry name" value="TGS-like"/>
    <property type="match status" value="1"/>
</dbReference>
<evidence type="ECO:0000259" key="1">
    <source>
        <dbReference type="Pfam" id="PF02824"/>
    </source>
</evidence>
<gene>
    <name evidence="2" type="ORF">CNE99_01880</name>
</gene>
<organism evidence="2 3">
    <name type="scientific">OM182 bacterium MED-G24</name>
    <dbReference type="NCBI Taxonomy" id="1986255"/>
    <lineage>
        <taxon>Bacteria</taxon>
        <taxon>Pseudomonadati</taxon>
        <taxon>Pseudomonadota</taxon>
        <taxon>Gammaproteobacteria</taxon>
        <taxon>OMG group</taxon>
        <taxon>OM182 clade</taxon>
    </lineage>
</organism>
<dbReference type="Proteomes" id="UP000219327">
    <property type="component" value="Unassembled WGS sequence"/>
</dbReference>
<name>A0A2A5WXI6_9GAMM</name>
<dbReference type="InterPro" id="IPR004095">
    <property type="entry name" value="TGS"/>
</dbReference>
<evidence type="ECO:0000313" key="3">
    <source>
        <dbReference type="Proteomes" id="UP000219327"/>
    </source>
</evidence>
<protein>
    <recommendedName>
        <fullName evidence="1">TGS domain-containing protein</fullName>
    </recommendedName>
</protein>
<dbReference type="EMBL" id="NTKD01000005">
    <property type="protein sequence ID" value="PDH41265.1"/>
    <property type="molecule type" value="Genomic_DNA"/>
</dbReference>
<dbReference type="InterPro" id="IPR012675">
    <property type="entry name" value="Beta-grasp_dom_sf"/>
</dbReference>
<evidence type="ECO:0000313" key="2">
    <source>
        <dbReference type="EMBL" id="PDH41265.1"/>
    </source>
</evidence>
<dbReference type="Gene3D" id="3.10.20.30">
    <property type="match status" value="1"/>
</dbReference>
<feature type="domain" description="TGS" evidence="1">
    <location>
        <begin position="71"/>
        <end position="99"/>
    </location>
</feature>
<dbReference type="Pfam" id="PF02824">
    <property type="entry name" value="TGS"/>
    <property type="match status" value="1"/>
</dbReference>
<comment type="caution">
    <text evidence="2">The sequence shown here is derived from an EMBL/GenBank/DDBJ whole genome shotgun (WGS) entry which is preliminary data.</text>
</comment>
<proteinExistence type="predicted"/>
<dbReference type="InterPro" id="IPR012676">
    <property type="entry name" value="TGS-like"/>
</dbReference>
<reference evidence="2 3" key="1">
    <citation type="submission" date="2017-08" db="EMBL/GenBank/DDBJ databases">
        <title>Fine stratification of microbial communities through a metagenomic profile of the photic zone.</title>
        <authorList>
            <person name="Haro-Moreno J.M."/>
            <person name="Lopez-Perez M."/>
            <person name="De La Torre J."/>
            <person name="Picazo A."/>
            <person name="Camacho A."/>
            <person name="Rodriguez-Valera F."/>
        </authorList>
    </citation>
    <scope>NUCLEOTIDE SEQUENCE [LARGE SCALE GENOMIC DNA]</scope>
    <source>
        <strain evidence="2">MED-G24</strain>
    </source>
</reference>
<dbReference type="AlphaFoldDB" id="A0A2A5WXI6"/>